<accession>A0A7V5XZ21</accession>
<dbReference type="InterPro" id="IPR023430">
    <property type="entry name" value="Pept_HybD-like_dom_sf"/>
</dbReference>
<reference evidence="5" key="1">
    <citation type="journal article" date="2020" name="mSystems">
        <title>Genome- and Community-Level Interaction Insights into Carbon Utilization and Element Cycling Functions of Hydrothermarchaeota in Hydrothermal Sediment.</title>
        <authorList>
            <person name="Zhou Z."/>
            <person name="Liu Y."/>
            <person name="Xu W."/>
            <person name="Pan J."/>
            <person name="Luo Z.H."/>
            <person name="Li M."/>
        </authorList>
    </citation>
    <scope>NUCLEOTIDE SEQUENCE [LARGE SCALE GENOMIC DNA]</scope>
    <source>
        <strain evidence="5">SpSt-791</strain>
    </source>
</reference>
<keyword evidence="4" id="KW-0378">Hydrolase</keyword>
<dbReference type="InterPro" id="IPR004420">
    <property type="entry name" value="Pept_A31_hyd_mat_HycI"/>
</dbReference>
<keyword evidence="2" id="KW-0645">Protease</keyword>
<evidence type="ECO:0000256" key="2">
    <source>
        <dbReference type="ARBA" id="ARBA00022670"/>
    </source>
</evidence>
<dbReference type="PANTHER" id="PTHR30302">
    <property type="entry name" value="HYDROGENASE 1 MATURATION PROTEASE"/>
    <property type="match status" value="1"/>
</dbReference>
<name>A0A7V5XZ21_UNCW3</name>
<dbReference type="CDD" id="cd06067">
    <property type="entry name" value="H2MP_MemB-H2evol"/>
    <property type="match status" value="1"/>
</dbReference>
<dbReference type="InterPro" id="IPR000671">
    <property type="entry name" value="Peptidase_A31"/>
</dbReference>
<sequence>MVLIIGVGNRDRGDDGIGSIIAESLIKEGFDNVLDCERIPENYLSKIIEQKPKKIIFIDAGDFGGKVGEIRVFKKEEWQNFKKFTFSTHTLPLNMLCSLIEKLINCEIHILGIQVKAIAFYQGLSEELKENLPKIIEQIKEFLKERKYGTYL</sequence>
<dbReference type="SUPFAM" id="SSF53163">
    <property type="entry name" value="HybD-like"/>
    <property type="match status" value="1"/>
</dbReference>
<dbReference type="AlphaFoldDB" id="A0A7V5XZ21"/>
<comment type="caution">
    <text evidence="5">The sequence shown here is derived from an EMBL/GenBank/DDBJ whole genome shotgun (WGS) entry which is preliminary data.</text>
</comment>
<proteinExistence type="inferred from homology"/>
<keyword evidence="3" id="KW-0064">Aspartyl protease</keyword>
<dbReference type="NCBIfam" id="TIGR00072">
    <property type="entry name" value="hydrog_prot"/>
    <property type="match status" value="1"/>
</dbReference>
<organism evidence="5">
    <name type="scientific">candidate division WOR-3 bacterium</name>
    <dbReference type="NCBI Taxonomy" id="2052148"/>
    <lineage>
        <taxon>Bacteria</taxon>
        <taxon>Bacteria division WOR-3</taxon>
    </lineage>
</organism>
<comment type="similarity">
    <text evidence="1">Belongs to the peptidase A31 family.</text>
</comment>
<dbReference type="GO" id="GO:0008047">
    <property type="term" value="F:enzyme activator activity"/>
    <property type="evidence" value="ECO:0007669"/>
    <property type="project" value="InterPro"/>
</dbReference>
<dbReference type="PRINTS" id="PR00446">
    <property type="entry name" value="HYDRGNUPTAKE"/>
</dbReference>
<dbReference type="GO" id="GO:0016485">
    <property type="term" value="P:protein processing"/>
    <property type="evidence" value="ECO:0007669"/>
    <property type="project" value="TreeGrafter"/>
</dbReference>
<gene>
    <name evidence="5" type="ORF">ENV79_00980</name>
</gene>
<evidence type="ECO:0000256" key="4">
    <source>
        <dbReference type="ARBA" id="ARBA00022801"/>
    </source>
</evidence>
<evidence type="ECO:0000313" key="5">
    <source>
        <dbReference type="EMBL" id="HHR48209.1"/>
    </source>
</evidence>
<dbReference type="PANTHER" id="PTHR30302:SF1">
    <property type="entry name" value="HYDROGENASE 2 MATURATION PROTEASE"/>
    <property type="match status" value="1"/>
</dbReference>
<evidence type="ECO:0000256" key="3">
    <source>
        <dbReference type="ARBA" id="ARBA00022750"/>
    </source>
</evidence>
<protein>
    <submittedName>
        <fullName evidence="5">Hydrogenase 3 maturation endopeptidase HyCI</fullName>
    </submittedName>
</protein>
<dbReference type="GO" id="GO:0004190">
    <property type="term" value="F:aspartic-type endopeptidase activity"/>
    <property type="evidence" value="ECO:0007669"/>
    <property type="project" value="UniProtKB-KW"/>
</dbReference>
<evidence type="ECO:0000256" key="1">
    <source>
        <dbReference type="ARBA" id="ARBA00006814"/>
    </source>
</evidence>
<dbReference type="EMBL" id="DTHS01000009">
    <property type="protein sequence ID" value="HHR48209.1"/>
    <property type="molecule type" value="Genomic_DNA"/>
</dbReference>
<dbReference type="Pfam" id="PF01750">
    <property type="entry name" value="HycI"/>
    <property type="match status" value="1"/>
</dbReference>
<dbReference type="Gene3D" id="3.40.50.1450">
    <property type="entry name" value="HybD-like"/>
    <property type="match status" value="1"/>
</dbReference>